<dbReference type="PANTHER" id="PTHR15090">
    <property type="entry name" value="SEQUESTOSOME 1-RELATED"/>
    <property type="match status" value="1"/>
</dbReference>
<gene>
    <name evidence="7" type="ORF">AFUS01_LOCUS18591</name>
</gene>
<dbReference type="InterPro" id="IPR052260">
    <property type="entry name" value="Autophagy_Rcpt_SigReg"/>
</dbReference>
<keyword evidence="8" id="KW-1185">Reference proteome</keyword>
<dbReference type="GO" id="GO:0000423">
    <property type="term" value="P:mitophagy"/>
    <property type="evidence" value="ECO:0007669"/>
    <property type="project" value="TreeGrafter"/>
</dbReference>
<name>A0A8J2PAS8_9HEXA</name>
<keyword evidence="3" id="KW-0862">Zinc</keyword>
<dbReference type="SMART" id="SM00291">
    <property type="entry name" value="ZnF_ZZ"/>
    <property type="match status" value="1"/>
</dbReference>
<evidence type="ECO:0000259" key="6">
    <source>
        <dbReference type="PROSITE" id="PS50135"/>
    </source>
</evidence>
<dbReference type="Pfam" id="PF00569">
    <property type="entry name" value="ZZ"/>
    <property type="match status" value="1"/>
</dbReference>
<evidence type="ECO:0000256" key="5">
    <source>
        <dbReference type="SAM" id="MobiDB-lite"/>
    </source>
</evidence>
<keyword evidence="1" id="KW-0479">Metal-binding</keyword>
<keyword evidence="2 4" id="KW-0863">Zinc-finger</keyword>
<dbReference type="GO" id="GO:0044753">
    <property type="term" value="C:amphisome"/>
    <property type="evidence" value="ECO:0007669"/>
    <property type="project" value="TreeGrafter"/>
</dbReference>
<accession>A0A8J2PAS8</accession>
<reference evidence="7" key="1">
    <citation type="submission" date="2021-06" db="EMBL/GenBank/DDBJ databases">
        <authorList>
            <person name="Hodson N. C."/>
            <person name="Mongue J. A."/>
            <person name="Jaron S. K."/>
        </authorList>
    </citation>
    <scope>NUCLEOTIDE SEQUENCE</scope>
</reference>
<dbReference type="GO" id="GO:0016235">
    <property type="term" value="C:aggresome"/>
    <property type="evidence" value="ECO:0007669"/>
    <property type="project" value="TreeGrafter"/>
</dbReference>
<dbReference type="GO" id="GO:0070530">
    <property type="term" value="F:K63-linked polyubiquitin modification-dependent protein binding"/>
    <property type="evidence" value="ECO:0007669"/>
    <property type="project" value="TreeGrafter"/>
</dbReference>
<dbReference type="EMBL" id="CAJVCH010186134">
    <property type="protein sequence ID" value="CAG7729906.1"/>
    <property type="molecule type" value="Genomic_DNA"/>
</dbReference>
<proteinExistence type="predicted"/>
<comment type="caution">
    <text evidence="7">The sequence shown here is derived from an EMBL/GenBank/DDBJ whole genome shotgun (WGS) entry which is preliminary data.</text>
</comment>
<dbReference type="AlphaFoldDB" id="A0A8J2PAS8"/>
<protein>
    <recommendedName>
        <fullName evidence="6">ZZ-type domain-containing protein</fullName>
    </recommendedName>
</protein>
<evidence type="ECO:0000256" key="2">
    <source>
        <dbReference type="ARBA" id="ARBA00022771"/>
    </source>
</evidence>
<dbReference type="PROSITE" id="PS01357">
    <property type="entry name" value="ZF_ZZ_1"/>
    <property type="match status" value="1"/>
</dbReference>
<dbReference type="OrthoDB" id="441278at2759"/>
<dbReference type="GO" id="GO:0005080">
    <property type="term" value="F:protein kinase C binding"/>
    <property type="evidence" value="ECO:0007669"/>
    <property type="project" value="TreeGrafter"/>
</dbReference>
<feature type="region of interest" description="Disordered" evidence="5">
    <location>
        <begin position="58"/>
        <end position="85"/>
    </location>
</feature>
<sequence length="403" mass="44429">MDMSKLIISERLECPLCNKPIDPRSSNNNKGNVICSNCFPSLTLLACSSSSNKRDKKSSVAVISETTNSDQNEESDRGQSNPDQTCPFSGSGCEAVLSLGEVESHKLDCLFSCMNFCSFLGIQDPRCDETASVDLLDHLVSKHSLESRNASVNGSVQVHQCGDIGDRVGDLRWNPIVIMCEDVKFFLRTTLVNSKTISWNVSVLGSPETAGRFIAVITILSQRGNSLGWKGQVVSIKECDQPSSGFALPITELKEFSSLSNQSDDDEWRLEILIKNKSTQYPSTSKEIPVSASQASPIKRKYDFTETADGIPKHNGFRCDSCSMDPVVGIRYRCMACENYDLCQTCMDSGSNSHADHIFLRIPKYDHITWYCSSVSAALNYGRVTFEIDSETENEDSDSDADS</sequence>
<dbReference type="CDD" id="cd02340">
    <property type="entry name" value="ZZ_NBR1_like"/>
    <property type="match status" value="1"/>
</dbReference>
<dbReference type="Proteomes" id="UP000708208">
    <property type="component" value="Unassembled WGS sequence"/>
</dbReference>
<evidence type="ECO:0000313" key="7">
    <source>
        <dbReference type="EMBL" id="CAG7729906.1"/>
    </source>
</evidence>
<dbReference type="PANTHER" id="PTHR15090:SF0">
    <property type="entry name" value="SEQUESTOSOME-1"/>
    <property type="match status" value="1"/>
</dbReference>
<evidence type="ECO:0000313" key="8">
    <source>
        <dbReference type="Proteomes" id="UP000708208"/>
    </source>
</evidence>
<dbReference type="GO" id="GO:0007032">
    <property type="term" value="P:endosome organization"/>
    <property type="evidence" value="ECO:0007669"/>
    <property type="project" value="TreeGrafter"/>
</dbReference>
<dbReference type="InterPro" id="IPR000433">
    <property type="entry name" value="Znf_ZZ"/>
</dbReference>
<dbReference type="GO" id="GO:0035973">
    <property type="term" value="P:aggrephagy"/>
    <property type="evidence" value="ECO:0007669"/>
    <property type="project" value="TreeGrafter"/>
</dbReference>
<dbReference type="GO" id="GO:0008270">
    <property type="term" value="F:zinc ion binding"/>
    <property type="evidence" value="ECO:0007669"/>
    <property type="project" value="UniProtKB-KW"/>
</dbReference>
<organism evidence="7 8">
    <name type="scientific">Allacma fusca</name>
    <dbReference type="NCBI Taxonomy" id="39272"/>
    <lineage>
        <taxon>Eukaryota</taxon>
        <taxon>Metazoa</taxon>
        <taxon>Ecdysozoa</taxon>
        <taxon>Arthropoda</taxon>
        <taxon>Hexapoda</taxon>
        <taxon>Collembola</taxon>
        <taxon>Symphypleona</taxon>
        <taxon>Sminthuridae</taxon>
        <taxon>Allacma</taxon>
    </lineage>
</organism>
<dbReference type="PROSITE" id="PS50135">
    <property type="entry name" value="ZF_ZZ_2"/>
    <property type="match status" value="1"/>
</dbReference>
<evidence type="ECO:0000256" key="3">
    <source>
        <dbReference type="ARBA" id="ARBA00022833"/>
    </source>
</evidence>
<evidence type="ECO:0000256" key="4">
    <source>
        <dbReference type="PROSITE-ProRule" id="PRU00228"/>
    </source>
</evidence>
<feature type="domain" description="ZZ-type" evidence="6">
    <location>
        <begin position="314"/>
        <end position="367"/>
    </location>
</feature>
<evidence type="ECO:0000256" key="1">
    <source>
        <dbReference type="ARBA" id="ARBA00022723"/>
    </source>
</evidence>